<dbReference type="PANTHER" id="PTHR46905:SF7">
    <property type="entry name" value="RING-H2 FINGER PROTEIN ATL78"/>
    <property type="match status" value="1"/>
</dbReference>
<dbReference type="Gramene" id="HORVU.MOREX.r3.6HG0633970.1">
    <property type="protein sequence ID" value="HORVU.MOREX.r3.6HG0633970.1.CDS1"/>
    <property type="gene ID" value="HORVU.MOREX.r3.6HG0633970"/>
</dbReference>
<feature type="region of interest" description="Disordered" evidence="10">
    <location>
        <begin position="164"/>
        <end position="183"/>
    </location>
</feature>
<keyword evidence="2" id="KW-0808">Transferase</keyword>
<dbReference type="GO" id="GO:0016567">
    <property type="term" value="P:protein ubiquitination"/>
    <property type="evidence" value="ECO:0007669"/>
    <property type="project" value="InterPro"/>
</dbReference>
<evidence type="ECO:0000256" key="5">
    <source>
        <dbReference type="ARBA" id="ARBA00022833"/>
    </source>
</evidence>
<dbReference type="GO" id="GO:0008270">
    <property type="term" value="F:zinc ion binding"/>
    <property type="evidence" value="ECO:0007669"/>
    <property type="project" value="UniProtKB-KW"/>
</dbReference>
<keyword evidence="4" id="KW-0479">Metal-binding</keyword>
<keyword evidence="5" id="KW-0862">Zinc</keyword>
<dbReference type="Proteomes" id="UP000011116">
    <property type="component" value="Chromosome 6H"/>
</dbReference>
<protein>
    <recommendedName>
        <fullName evidence="12">RING-type domain-containing protein</fullName>
    </recommendedName>
</protein>
<comment type="similarity">
    <text evidence="8">Belongs to the RING-type zinc finger family. ATL subfamily.</text>
</comment>
<dbReference type="GeneID" id="123404780"/>
<evidence type="ECO:0000259" key="12">
    <source>
        <dbReference type="PROSITE" id="PS50089"/>
    </source>
</evidence>
<organism evidence="13 14">
    <name type="scientific">Hordeum vulgare subsp. vulgare</name>
    <name type="common">Domesticated barley</name>
    <dbReference type="NCBI Taxonomy" id="112509"/>
    <lineage>
        <taxon>Eukaryota</taxon>
        <taxon>Viridiplantae</taxon>
        <taxon>Streptophyta</taxon>
        <taxon>Embryophyta</taxon>
        <taxon>Tracheophyta</taxon>
        <taxon>Spermatophyta</taxon>
        <taxon>Magnoliopsida</taxon>
        <taxon>Liliopsida</taxon>
        <taxon>Poales</taxon>
        <taxon>Poaceae</taxon>
        <taxon>BOP clade</taxon>
        <taxon>Pooideae</taxon>
        <taxon>Triticodae</taxon>
        <taxon>Triticeae</taxon>
        <taxon>Hordeinae</taxon>
        <taxon>Hordeum</taxon>
    </lineage>
</organism>
<dbReference type="Gramene" id="HORVU.MOREX.r2.6HG0526580.1">
    <property type="protein sequence ID" value="HORVU.MOREX.r2.6HG0526580.1.CDS.1"/>
    <property type="gene ID" value="HORVU.MOREX.r2.6HG0526580"/>
</dbReference>
<dbReference type="OMA" id="RGECAIC"/>
<sequence>MPTPASSSTTYATAAPTPAAASSTSSWSAPPAAMISMSIDPNMVVILASLLCALVCLAGLALVARCTCRRSSPFASNSISITTTTLHIPPSRGLKKKAIDALPVTAVKQGHQEEEQCAICLADLAAGEELRVLPWCGHSFHVACVDAWLRAHATCPSCRATILDTSTTSSSSSSSSPPLPAPRRCRRCGAACDGDSMAASASADTDGSSFLP</sequence>
<dbReference type="Gene3D" id="3.30.40.10">
    <property type="entry name" value="Zinc/RING finger domain, C3HC4 (zinc finger)"/>
    <property type="match status" value="1"/>
</dbReference>
<evidence type="ECO:0000256" key="11">
    <source>
        <dbReference type="SAM" id="Phobius"/>
    </source>
</evidence>
<feature type="domain" description="RING-type" evidence="12">
    <location>
        <begin position="117"/>
        <end position="159"/>
    </location>
</feature>
<dbReference type="SUPFAM" id="SSF57850">
    <property type="entry name" value="RING/U-box"/>
    <property type="match status" value="1"/>
</dbReference>
<accession>A0A8I6Y9G4</accession>
<keyword evidence="3 11" id="KW-0812">Transmembrane</keyword>
<comment type="subcellular location">
    <subcellularLocation>
        <location evidence="1">Membrane</location>
        <topology evidence="1">Single-pass membrane protein</topology>
    </subcellularLocation>
</comment>
<name>A0A8I6Y9G4_HORVV</name>
<keyword evidence="9" id="KW-0863">Zinc-finger</keyword>
<evidence type="ECO:0000256" key="10">
    <source>
        <dbReference type="SAM" id="MobiDB-lite"/>
    </source>
</evidence>
<gene>
    <name evidence="13" type="primary">LOC123404780</name>
</gene>
<dbReference type="RefSeq" id="XP_044954662.1">
    <property type="nucleotide sequence ID" value="XM_045098727.1"/>
</dbReference>
<feature type="transmembrane region" description="Helical" evidence="11">
    <location>
        <begin position="43"/>
        <end position="64"/>
    </location>
</feature>
<dbReference type="Pfam" id="PF13639">
    <property type="entry name" value="zf-RING_2"/>
    <property type="match status" value="1"/>
</dbReference>
<evidence type="ECO:0000313" key="13">
    <source>
        <dbReference type="EnsemblPlants" id="HORVU.MOREX.r3.6HG0633970.1.CDS1"/>
    </source>
</evidence>
<evidence type="ECO:0000256" key="7">
    <source>
        <dbReference type="ARBA" id="ARBA00023136"/>
    </source>
</evidence>
<dbReference type="GO" id="GO:0061630">
    <property type="term" value="F:ubiquitin protein ligase activity"/>
    <property type="evidence" value="ECO:0000318"/>
    <property type="project" value="GO_Central"/>
</dbReference>
<evidence type="ECO:0000256" key="3">
    <source>
        <dbReference type="ARBA" id="ARBA00022692"/>
    </source>
</evidence>
<dbReference type="CDD" id="cd16461">
    <property type="entry name" value="RING-H2_EL5-like"/>
    <property type="match status" value="1"/>
</dbReference>
<keyword evidence="7 11" id="KW-0472">Membrane</keyword>
<dbReference type="AlphaFoldDB" id="A0A8I6Y9G4"/>
<evidence type="ECO:0000256" key="6">
    <source>
        <dbReference type="ARBA" id="ARBA00022989"/>
    </source>
</evidence>
<dbReference type="OrthoDB" id="8062037at2759"/>
<dbReference type="InterPro" id="IPR013083">
    <property type="entry name" value="Znf_RING/FYVE/PHD"/>
</dbReference>
<dbReference type="KEGG" id="hvg:123404780"/>
<evidence type="ECO:0000313" key="14">
    <source>
        <dbReference type="Proteomes" id="UP000011116"/>
    </source>
</evidence>
<keyword evidence="14" id="KW-1185">Reference proteome</keyword>
<proteinExistence type="inferred from homology"/>
<evidence type="ECO:0000256" key="8">
    <source>
        <dbReference type="ARBA" id="ARBA00024209"/>
    </source>
</evidence>
<dbReference type="InterPro" id="IPR044602">
    <property type="entry name" value="ATL10/ATL72-79-like"/>
</dbReference>
<dbReference type="EnsemblPlants" id="HORVU.MOREX.r3.6HG0633970.1">
    <property type="protein sequence ID" value="HORVU.MOREX.r3.6HG0633970.1.CDS1"/>
    <property type="gene ID" value="HORVU.MOREX.r3.6HG0633970"/>
</dbReference>
<keyword evidence="6 11" id="KW-1133">Transmembrane helix</keyword>
<dbReference type="GO" id="GO:0016020">
    <property type="term" value="C:membrane"/>
    <property type="evidence" value="ECO:0007669"/>
    <property type="project" value="UniProtKB-SubCell"/>
</dbReference>
<reference evidence="13" key="3">
    <citation type="submission" date="2022-01" db="UniProtKB">
        <authorList>
            <consortium name="EnsemblPlants"/>
        </authorList>
    </citation>
    <scope>IDENTIFICATION</scope>
    <source>
        <strain evidence="13">subsp. vulgare</strain>
    </source>
</reference>
<feature type="compositionally biased region" description="Low complexity" evidence="10">
    <location>
        <begin position="165"/>
        <end position="176"/>
    </location>
</feature>
<dbReference type="PANTHER" id="PTHR46905">
    <property type="entry name" value="RING-H2 FINGER PROTEIN ATL78"/>
    <property type="match status" value="1"/>
</dbReference>
<dbReference type="PROSITE" id="PS50089">
    <property type="entry name" value="ZF_RING_2"/>
    <property type="match status" value="1"/>
</dbReference>
<reference evidence="13" key="2">
    <citation type="submission" date="2020-10" db="EMBL/GenBank/DDBJ databases">
        <authorList>
            <person name="Scholz U."/>
            <person name="Mascher M."/>
            <person name="Fiebig A."/>
        </authorList>
    </citation>
    <scope>NUCLEOTIDE SEQUENCE [LARGE SCALE GENOMIC DNA]</scope>
    <source>
        <strain evidence="13">cv. Morex</strain>
    </source>
</reference>
<dbReference type="SMART" id="SM00184">
    <property type="entry name" value="RING"/>
    <property type="match status" value="1"/>
</dbReference>
<dbReference type="SMR" id="A0A8I6Y9G4"/>
<evidence type="ECO:0000256" key="9">
    <source>
        <dbReference type="PROSITE-ProRule" id="PRU00175"/>
    </source>
</evidence>
<evidence type="ECO:0000256" key="1">
    <source>
        <dbReference type="ARBA" id="ARBA00004167"/>
    </source>
</evidence>
<evidence type="ECO:0000256" key="4">
    <source>
        <dbReference type="ARBA" id="ARBA00022723"/>
    </source>
</evidence>
<evidence type="ECO:0000256" key="2">
    <source>
        <dbReference type="ARBA" id="ARBA00022679"/>
    </source>
</evidence>
<dbReference type="InterPro" id="IPR001841">
    <property type="entry name" value="Znf_RING"/>
</dbReference>
<reference evidence="14" key="1">
    <citation type="journal article" date="2012" name="Nature">
        <title>A physical, genetic and functional sequence assembly of the barley genome.</title>
        <authorList>
            <consortium name="The International Barley Genome Sequencing Consortium"/>
            <person name="Mayer K.F."/>
            <person name="Waugh R."/>
            <person name="Brown J.W."/>
            <person name="Schulman A."/>
            <person name="Langridge P."/>
            <person name="Platzer M."/>
            <person name="Fincher G.B."/>
            <person name="Muehlbauer G.J."/>
            <person name="Sato K."/>
            <person name="Close T.J."/>
            <person name="Wise R.P."/>
            <person name="Stein N."/>
        </authorList>
    </citation>
    <scope>NUCLEOTIDE SEQUENCE [LARGE SCALE GENOMIC DNA]</scope>
    <source>
        <strain evidence="14">cv. Morex</strain>
    </source>
</reference>